<dbReference type="Proteomes" id="UP000245133">
    <property type="component" value="Unassembled WGS sequence"/>
</dbReference>
<accession>A0A2P2E0K4</accession>
<dbReference type="EMBL" id="BFBB01000004">
    <property type="protein sequence ID" value="GBF50420.1"/>
    <property type="molecule type" value="Genomic_DNA"/>
</dbReference>
<gene>
    <name evidence="1" type="ORF">LPTSP4_19450</name>
</gene>
<evidence type="ECO:0000313" key="1">
    <source>
        <dbReference type="EMBL" id="GBF50420.1"/>
    </source>
</evidence>
<protein>
    <submittedName>
        <fullName evidence="1">Uncharacterized protein</fullName>
    </submittedName>
</protein>
<sequence length="78" mass="8100">MMAQVLGLMLSPAGKPGLELQDVGELPVRVGVMAVIATFLVKEKLEGLKLSVGATVCGLIRMSITALALPDPLLAMIV</sequence>
<reference evidence="1 2" key="1">
    <citation type="submission" date="2018-02" db="EMBL/GenBank/DDBJ databases">
        <title>Novel Leptospira species isolated from soil and water in Japan.</title>
        <authorList>
            <person name="Nakao R."/>
            <person name="Masuzawa T."/>
        </authorList>
    </citation>
    <scope>NUCLEOTIDE SEQUENCE [LARGE SCALE GENOMIC DNA]</scope>
    <source>
        <strain evidence="1 2">YH101</strain>
    </source>
</reference>
<keyword evidence="2" id="KW-1185">Reference proteome</keyword>
<proteinExistence type="predicted"/>
<name>A0A2P2E0K4_9LEPT</name>
<evidence type="ECO:0000313" key="2">
    <source>
        <dbReference type="Proteomes" id="UP000245133"/>
    </source>
</evidence>
<dbReference type="AlphaFoldDB" id="A0A2P2E0K4"/>
<organism evidence="1 2">
    <name type="scientific">Leptospira ryugenii</name>
    <dbReference type="NCBI Taxonomy" id="1917863"/>
    <lineage>
        <taxon>Bacteria</taxon>
        <taxon>Pseudomonadati</taxon>
        <taxon>Spirochaetota</taxon>
        <taxon>Spirochaetia</taxon>
        <taxon>Leptospirales</taxon>
        <taxon>Leptospiraceae</taxon>
        <taxon>Leptospira</taxon>
    </lineage>
</organism>
<comment type="caution">
    <text evidence="1">The sequence shown here is derived from an EMBL/GenBank/DDBJ whole genome shotgun (WGS) entry which is preliminary data.</text>
</comment>